<dbReference type="Proteomes" id="UP001054821">
    <property type="component" value="Chromosome 6"/>
</dbReference>
<feature type="region of interest" description="Disordered" evidence="1">
    <location>
        <begin position="48"/>
        <end position="72"/>
    </location>
</feature>
<gene>
    <name evidence="2" type="ORF">L3X38_032038</name>
</gene>
<organism evidence="2 3">
    <name type="scientific">Prunus dulcis</name>
    <name type="common">Almond</name>
    <name type="synonym">Amygdalus dulcis</name>
    <dbReference type="NCBI Taxonomy" id="3755"/>
    <lineage>
        <taxon>Eukaryota</taxon>
        <taxon>Viridiplantae</taxon>
        <taxon>Streptophyta</taxon>
        <taxon>Embryophyta</taxon>
        <taxon>Tracheophyta</taxon>
        <taxon>Spermatophyta</taxon>
        <taxon>Magnoliopsida</taxon>
        <taxon>eudicotyledons</taxon>
        <taxon>Gunneridae</taxon>
        <taxon>Pentapetalae</taxon>
        <taxon>rosids</taxon>
        <taxon>fabids</taxon>
        <taxon>Rosales</taxon>
        <taxon>Rosaceae</taxon>
        <taxon>Amygdaloideae</taxon>
        <taxon>Amygdaleae</taxon>
        <taxon>Prunus</taxon>
    </lineage>
</organism>
<sequence>MLSFATIFVVAQDFGAITWTLPLLCDEIYLHDCPPVAAAVHTLKEPCVSDSEDSDATDSEMLPGASEGSLVF</sequence>
<accession>A0AAD4VFG4</accession>
<dbReference type="EMBL" id="JAJFAZ020000006">
    <property type="protein sequence ID" value="KAI5322966.1"/>
    <property type="molecule type" value="Genomic_DNA"/>
</dbReference>
<comment type="caution">
    <text evidence="2">The sequence shown here is derived from an EMBL/GenBank/DDBJ whole genome shotgun (WGS) entry which is preliminary data.</text>
</comment>
<reference evidence="2 3" key="1">
    <citation type="journal article" date="2022" name="G3 (Bethesda)">
        <title>Whole-genome sequence and methylome profiling of the almond [Prunus dulcis (Mill.) D.A. Webb] cultivar 'Nonpareil'.</title>
        <authorList>
            <person name="D'Amico-Willman K.M."/>
            <person name="Ouma W.Z."/>
            <person name="Meulia T."/>
            <person name="Sideli G.M."/>
            <person name="Gradziel T.M."/>
            <person name="Fresnedo-Ramirez J."/>
        </authorList>
    </citation>
    <scope>NUCLEOTIDE SEQUENCE [LARGE SCALE GENOMIC DNA]</scope>
    <source>
        <strain evidence="2">Clone GOH B32 T37-40</strain>
    </source>
</reference>
<name>A0AAD4VFG4_PRUDU</name>
<evidence type="ECO:0000313" key="2">
    <source>
        <dbReference type="EMBL" id="KAI5322966.1"/>
    </source>
</evidence>
<evidence type="ECO:0000256" key="1">
    <source>
        <dbReference type="SAM" id="MobiDB-lite"/>
    </source>
</evidence>
<protein>
    <submittedName>
        <fullName evidence="2">Uncharacterized protein</fullName>
    </submittedName>
</protein>
<evidence type="ECO:0000313" key="3">
    <source>
        <dbReference type="Proteomes" id="UP001054821"/>
    </source>
</evidence>
<dbReference type="AlphaFoldDB" id="A0AAD4VFG4"/>
<keyword evidence="3" id="KW-1185">Reference proteome</keyword>
<proteinExistence type="predicted"/>